<reference evidence="3 4" key="1">
    <citation type="submission" date="2020-04" db="EMBL/GenBank/DDBJ databases">
        <authorList>
            <person name="Alioto T."/>
            <person name="Alioto T."/>
            <person name="Gomez Garrido J."/>
        </authorList>
    </citation>
    <scope>NUCLEOTIDE SEQUENCE [LARGE SCALE GENOMIC DNA]</scope>
</reference>
<evidence type="ECO:0000256" key="1">
    <source>
        <dbReference type="SAM" id="MobiDB-lite"/>
    </source>
</evidence>
<feature type="compositionally biased region" description="Low complexity" evidence="1">
    <location>
        <begin position="377"/>
        <end position="392"/>
    </location>
</feature>
<dbReference type="PANTHER" id="PTHR45960:SF2">
    <property type="entry name" value="PROTEIN DAUGHTER OF SEVENLESS"/>
    <property type="match status" value="1"/>
</dbReference>
<dbReference type="InterPro" id="IPR046355">
    <property type="entry name" value="Gab1-4-like"/>
</dbReference>
<evidence type="ECO:0000259" key="2">
    <source>
        <dbReference type="PROSITE" id="PS50003"/>
    </source>
</evidence>
<protein>
    <recommendedName>
        <fullName evidence="2">PH domain-containing protein</fullName>
    </recommendedName>
</protein>
<dbReference type="Gene3D" id="2.30.29.30">
    <property type="entry name" value="Pleckstrin-homology domain (PH domain)/Phosphotyrosine-binding domain (PTB)"/>
    <property type="match status" value="1"/>
</dbReference>
<dbReference type="AlphaFoldDB" id="A0A8S1E1M4"/>
<dbReference type="OrthoDB" id="67516at2759"/>
<feature type="region of interest" description="Disordered" evidence="1">
    <location>
        <begin position="341"/>
        <end position="498"/>
    </location>
</feature>
<comment type="caution">
    <text evidence="3">The sequence shown here is derived from an EMBL/GenBank/DDBJ whole genome shotgun (WGS) entry which is preliminary data.</text>
</comment>
<gene>
    <name evidence="3" type="ORF">CLODIP_2_CD00692</name>
</gene>
<dbReference type="SUPFAM" id="SSF50729">
    <property type="entry name" value="PH domain-like"/>
    <property type="match status" value="1"/>
</dbReference>
<feature type="compositionally biased region" description="Basic and acidic residues" evidence="1">
    <location>
        <begin position="426"/>
        <end position="436"/>
    </location>
</feature>
<sequence>MSKRHSNEIVHEGWLTKSPPTQRLWRAVSVSSLPLKRQRNFSRILLQRWRRRWFVLRQGDLPAQYWLEYYTDKKCLKLKGRIDLDQCEQVDAGIESPAHLRVKCRENLFDLKTPRRTYYLAADSKVEMDKWVECVCRVCGLRAEMDATFGSVEVEELSFPPLNDPEPPSQSSGSTPYIFISECYSGQPPPGVLTKQLEAQVASMTSRGQKPTRLFDTPHPVDDFYDQPRTLAAPVSLAQADDDVFTWDVARAPSVNWNTFPRDSVSELSLKRASESSEASTTEEQPSSAELGSLVAARRFSRAVGGGGGGEEVSAPPRPPKPSHLAEVHSYLNIESVLENRASAPTRPAPRSPDCLDEMYDFPRQHPAAGRNCYSNAAATTSSSSSTATGGTVFQFEVHETSEEPGTPRSEDDSEELGSPPPPPSVHRDLKPRRNEPSPSPAPCVDRALKPRRRNAPDSPDEQAFTLAAPPTQRGAEGRQRRQRAAPSPTPPGTFGPVGAFFHGNSCSDESDEEQNFFHIVNNKFVPSSKGLDKLKYLDLDLEMGGASGGLASRQPSKSTLSLGPPTIYNTVDFVKTQAFNRTRKEVESLRQLPH</sequence>
<accession>A0A8S1E1M4</accession>
<feature type="region of interest" description="Disordered" evidence="1">
    <location>
        <begin position="271"/>
        <end position="325"/>
    </location>
</feature>
<keyword evidence="4" id="KW-1185">Reference proteome</keyword>
<dbReference type="SMART" id="SM00233">
    <property type="entry name" value="PH"/>
    <property type="match status" value="1"/>
</dbReference>
<feature type="compositionally biased region" description="Low complexity" evidence="1">
    <location>
        <begin position="276"/>
        <end position="290"/>
    </location>
</feature>
<dbReference type="PANTHER" id="PTHR45960">
    <property type="entry name" value="GRB2-ASSOCIATED-BINDING PROTEIN"/>
    <property type="match status" value="1"/>
</dbReference>
<name>A0A8S1E1M4_9INSE</name>
<feature type="domain" description="PH" evidence="2">
    <location>
        <begin position="8"/>
        <end position="140"/>
    </location>
</feature>
<dbReference type="PROSITE" id="PS50003">
    <property type="entry name" value="PH_DOMAIN"/>
    <property type="match status" value="1"/>
</dbReference>
<evidence type="ECO:0000313" key="4">
    <source>
        <dbReference type="Proteomes" id="UP000494165"/>
    </source>
</evidence>
<dbReference type="InterPro" id="IPR011993">
    <property type="entry name" value="PH-like_dom_sf"/>
</dbReference>
<proteinExistence type="predicted"/>
<dbReference type="EMBL" id="CADEPI010000516">
    <property type="protein sequence ID" value="CAB3386879.1"/>
    <property type="molecule type" value="Genomic_DNA"/>
</dbReference>
<dbReference type="Pfam" id="PF00169">
    <property type="entry name" value="PH"/>
    <property type="match status" value="1"/>
</dbReference>
<evidence type="ECO:0000313" key="3">
    <source>
        <dbReference type="EMBL" id="CAB3386879.1"/>
    </source>
</evidence>
<dbReference type="GO" id="GO:0035591">
    <property type="term" value="F:signaling adaptor activity"/>
    <property type="evidence" value="ECO:0007669"/>
    <property type="project" value="TreeGrafter"/>
</dbReference>
<dbReference type="GO" id="GO:0005737">
    <property type="term" value="C:cytoplasm"/>
    <property type="evidence" value="ECO:0007669"/>
    <property type="project" value="TreeGrafter"/>
</dbReference>
<dbReference type="Proteomes" id="UP000494165">
    <property type="component" value="Unassembled WGS sequence"/>
</dbReference>
<dbReference type="GO" id="GO:0007165">
    <property type="term" value="P:signal transduction"/>
    <property type="evidence" value="ECO:0007669"/>
    <property type="project" value="TreeGrafter"/>
</dbReference>
<dbReference type="InterPro" id="IPR001849">
    <property type="entry name" value="PH_domain"/>
</dbReference>
<organism evidence="3 4">
    <name type="scientific">Cloeon dipterum</name>
    <dbReference type="NCBI Taxonomy" id="197152"/>
    <lineage>
        <taxon>Eukaryota</taxon>
        <taxon>Metazoa</taxon>
        <taxon>Ecdysozoa</taxon>
        <taxon>Arthropoda</taxon>
        <taxon>Hexapoda</taxon>
        <taxon>Insecta</taxon>
        <taxon>Pterygota</taxon>
        <taxon>Palaeoptera</taxon>
        <taxon>Ephemeroptera</taxon>
        <taxon>Pisciforma</taxon>
        <taxon>Baetidae</taxon>
        <taxon>Cloeon</taxon>
    </lineage>
</organism>